<gene>
    <name evidence="1" type="ORF">O4U47_29525</name>
</gene>
<evidence type="ECO:0000313" key="2">
    <source>
        <dbReference type="Proteomes" id="UP001165685"/>
    </source>
</evidence>
<dbReference type="Proteomes" id="UP001165685">
    <property type="component" value="Unassembled WGS sequence"/>
</dbReference>
<sequence length="145" mass="16430">MKVECLGDRGSDLPVHEIDRFGTEHTVFDVSVGREYRVYAMSLGEASLEVLIADDTGKPGWYPLSLFKVTDPRLPGHWEFARMPSEGAADAGDLLTTDTARWGYPQLVHSEEHNIGLIEREYEDLRTFSLEQNRYEDTEDRAGPL</sequence>
<name>A0ABT4TVE5_9ACTN</name>
<organism evidence="1 2">
    <name type="scientific">Nocardiopsis suaedae</name>
    <dbReference type="NCBI Taxonomy" id="3018444"/>
    <lineage>
        <taxon>Bacteria</taxon>
        <taxon>Bacillati</taxon>
        <taxon>Actinomycetota</taxon>
        <taxon>Actinomycetes</taxon>
        <taxon>Streptosporangiales</taxon>
        <taxon>Nocardiopsidaceae</taxon>
        <taxon>Nocardiopsis</taxon>
    </lineage>
</organism>
<accession>A0ABT4TVE5</accession>
<comment type="caution">
    <text evidence="1">The sequence shown here is derived from an EMBL/GenBank/DDBJ whole genome shotgun (WGS) entry which is preliminary data.</text>
</comment>
<proteinExistence type="predicted"/>
<reference evidence="1" key="1">
    <citation type="submission" date="2023-01" db="EMBL/GenBank/DDBJ databases">
        <title>Draft genome sequence of Nocardiopsis sp. LSu2-4 isolated from halophytes.</title>
        <authorList>
            <person name="Duangmal K."/>
            <person name="Chantavorakit T."/>
        </authorList>
    </citation>
    <scope>NUCLEOTIDE SEQUENCE</scope>
    <source>
        <strain evidence="1">LSu2-4</strain>
    </source>
</reference>
<evidence type="ECO:0000313" key="1">
    <source>
        <dbReference type="EMBL" id="MDA2808682.1"/>
    </source>
</evidence>
<protein>
    <submittedName>
        <fullName evidence="1">Uncharacterized protein</fullName>
    </submittedName>
</protein>
<keyword evidence="2" id="KW-1185">Reference proteome</keyword>
<dbReference type="RefSeq" id="WP_270681270.1">
    <property type="nucleotide sequence ID" value="NZ_JAQFWP010000098.1"/>
</dbReference>
<dbReference type="EMBL" id="JAQFWP010000098">
    <property type="protein sequence ID" value="MDA2808682.1"/>
    <property type="molecule type" value="Genomic_DNA"/>
</dbReference>